<dbReference type="Proteomes" id="UP000007241">
    <property type="component" value="Unassembled WGS sequence"/>
</dbReference>
<gene>
    <name evidence="2" type="ORF">BATDEDRAFT_84608</name>
</gene>
<dbReference type="GeneID" id="18241797"/>
<dbReference type="RefSeq" id="XP_006676259.1">
    <property type="nucleotide sequence ID" value="XM_006676196.1"/>
</dbReference>
<feature type="region of interest" description="Disordered" evidence="1">
    <location>
        <begin position="430"/>
        <end position="468"/>
    </location>
</feature>
<dbReference type="HOGENOM" id="CLU_320277_0_0_1"/>
<evidence type="ECO:0000313" key="3">
    <source>
        <dbReference type="Proteomes" id="UP000007241"/>
    </source>
</evidence>
<dbReference type="AlphaFoldDB" id="F4NT49"/>
<accession>F4NT49</accession>
<name>F4NT49_BATDJ</name>
<proteinExistence type="predicted"/>
<feature type="compositionally biased region" description="Low complexity" evidence="1">
    <location>
        <begin position="389"/>
        <end position="400"/>
    </location>
</feature>
<feature type="region of interest" description="Disordered" evidence="1">
    <location>
        <begin position="822"/>
        <end position="861"/>
    </location>
</feature>
<feature type="region of interest" description="Disordered" evidence="1">
    <location>
        <begin position="380"/>
        <end position="403"/>
    </location>
</feature>
<protein>
    <submittedName>
        <fullName evidence="2">Uncharacterized protein</fullName>
    </submittedName>
</protein>
<evidence type="ECO:0000256" key="1">
    <source>
        <dbReference type="SAM" id="MobiDB-lite"/>
    </source>
</evidence>
<reference evidence="2 3" key="1">
    <citation type="submission" date="2009-12" db="EMBL/GenBank/DDBJ databases">
        <title>The draft genome of Batrachochytrium dendrobatidis.</title>
        <authorList>
            <consortium name="US DOE Joint Genome Institute (JGI-PGF)"/>
            <person name="Kuo A."/>
            <person name="Salamov A."/>
            <person name="Schmutz J."/>
            <person name="Lucas S."/>
            <person name="Pitluck S."/>
            <person name="Rosenblum E."/>
            <person name="Stajich J."/>
            <person name="Eisen M."/>
            <person name="Grigoriev I.V."/>
        </authorList>
    </citation>
    <scope>NUCLEOTIDE SEQUENCE [LARGE SCALE GENOMIC DNA]</scope>
    <source>
        <strain evidence="3">JAM81 / FGSC 10211</strain>
    </source>
</reference>
<dbReference type="InParanoid" id="F4NT49"/>
<feature type="compositionally biased region" description="Polar residues" evidence="1">
    <location>
        <begin position="841"/>
        <end position="852"/>
    </location>
</feature>
<dbReference type="OrthoDB" id="2162934at2759"/>
<feature type="region of interest" description="Disordered" evidence="1">
    <location>
        <begin position="299"/>
        <end position="358"/>
    </location>
</feature>
<keyword evidence="3" id="KW-1185">Reference proteome</keyword>
<feature type="compositionally biased region" description="Polar residues" evidence="1">
    <location>
        <begin position="299"/>
        <end position="326"/>
    </location>
</feature>
<feature type="compositionally biased region" description="Polar residues" evidence="1">
    <location>
        <begin position="444"/>
        <end position="466"/>
    </location>
</feature>
<organism evidence="2 3">
    <name type="scientific">Batrachochytrium dendrobatidis (strain JAM81 / FGSC 10211)</name>
    <name type="common">Frog chytrid fungus</name>
    <dbReference type="NCBI Taxonomy" id="684364"/>
    <lineage>
        <taxon>Eukaryota</taxon>
        <taxon>Fungi</taxon>
        <taxon>Fungi incertae sedis</taxon>
        <taxon>Chytridiomycota</taxon>
        <taxon>Chytridiomycota incertae sedis</taxon>
        <taxon>Chytridiomycetes</taxon>
        <taxon>Rhizophydiales</taxon>
        <taxon>Rhizophydiales incertae sedis</taxon>
        <taxon>Batrachochytrium</taxon>
    </lineage>
</organism>
<dbReference type="EMBL" id="GL882879">
    <property type="protein sequence ID" value="EGF83878.1"/>
    <property type="molecule type" value="Genomic_DNA"/>
</dbReference>
<evidence type="ECO:0000313" key="2">
    <source>
        <dbReference type="EMBL" id="EGF83878.1"/>
    </source>
</evidence>
<sequence>MTTFSPARFIDFDTNALISKEKCNIGLIDPRSHPLETSLTQVGQSFESVTTRMGVNPVFQTVSIDLKGIRLPNLLENKLKRVAMREQRFRRPGMLSTRIIIANFSQPPTRKLQNQITSIPVLTSVKTPYIKKDKIEQRKAITSLRPIHQNTDPEKYAAVTINRDVPQRLAMDQKATDEADQSKKSVVSAIVESDKPDMTSTFFLNQATTLVGRQHTVVTSQLVNSVPKPQPAISRSLRIKSNKSVLLAGSSQSHIANLQMTSEHATTSRSALFNQPRMSIQKTTATAAMDHLQKDVLKSSTRPHQTSSAASSTVPNNFQAEFTNDPKTADPKLSIKTNASQTHVKDSTNDYNSTHSVNGGEDSVLYRLASAAGVYSAQWVSDESSNPRASSAQGSTGSTSDLNIARSEVSEYIPAKTTHRDTEQKALIESGEKYKPSFSKHTQDSYPQGTAFRKSNSSTFESKPSLSHQHYSHYQYNNHHHHRRGPRHRNCRRDYVSVNQYIDTDPKLHNTQKECNTIMDRFKKYNIPIRKEVVESALIVPYDRFIEPPPEIDFKLYRKKGARHHGVTNSTHEMDSPMIGPLLNESRPGTRKESGIASIVKELSPIQSASKSSRTLGTFRKRSAKVVINMDNIVVRPATLHGSDEASRHTVPSRLNCWWTPKEYKSLKDNFNRYRHTQHHLYNERKQKASQIYRPQTMFHQDANVVATHLGKMSMHRKKGSLTIDPTQTKAFVKQAQKAMHGFAVGIPRVLISGESCEKSIRPASTDVSIFDTFSGTFDGTQSHHSRSRSEDRDKRETGVYLVSDGKRDFHEGSANHHRALWNGHARSATTEPKTEKSKFRNTLQGSTSADVSRSRDRTTTMYQPSLNIPSVYFSGNNSRKSPVGGISQGVQYVQQQFSNIRSGFL</sequence>
<feature type="region of interest" description="Disordered" evidence="1">
    <location>
        <begin position="566"/>
        <end position="590"/>
    </location>
</feature>